<feature type="transmembrane region" description="Helical" evidence="5">
    <location>
        <begin position="282"/>
        <end position="302"/>
    </location>
</feature>
<protein>
    <submittedName>
        <fullName evidence="6">Major facilitator superfamily transporter</fullName>
    </submittedName>
</protein>
<sequence>MYIFSKKSSFLLVLYTTQFIPLGFFFGAIPAILATNGVSMETIGTIYMLGLIWVIKFLWAPFIDKNKISFLKGHYRSWLIVVQILLSLSMFICSFYPITSSFTVSLILILFINFFSSTQDICVDGLVVNSIKKEQLQYANSMQTAGTFLGSFIGLCLPLYSYEVYTWKVTLSILSVFVISPTLLLLFYKEKINDIKPERVSYFKILGFLGNKKVLKLLIIMTPAYFVVEGSFSLIQQLLIKNEWTLIQIAISQNIIGSFFGIFAAFLSGYIMGFLGKYKSYFLISTLILFDIIVMINLELFVNNHILTTLFLSYNYFCLGLFMTLYYTFIMENSSREFAGTQVNIQHGLMLFVSLVFTKIFLSISSMYGFKIAFICLACIYLFSYFYAIWRFKNEN</sequence>
<feature type="transmembrane region" description="Helical" evidence="5">
    <location>
        <begin position="368"/>
        <end position="390"/>
    </location>
</feature>
<comment type="subcellular location">
    <subcellularLocation>
        <location evidence="1">Membrane</location>
        <topology evidence="1">Multi-pass membrane protein</topology>
    </subcellularLocation>
</comment>
<feature type="transmembrane region" description="Helical" evidence="5">
    <location>
        <begin position="255"/>
        <end position="275"/>
    </location>
</feature>
<feature type="transmembrane region" description="Helical" evidence="5">
    <location>
        <begin position="12"/>
        <end position="33"/>
    </location>
</feature>
<evidence type="ECO:0000256" key="2">
    <source>
        <dbReference type="ARBA" id="ARBA00022692"/>
    </source>
</evidence>
<gene>
    <name evidence="6" type="ORF">AMRN_2297</name>
    <name evidence="7" type="ORF">CPH92_03760</name>
</gene>
<organism evidence="6 9">
    <name type="scientific">Malaciobacter marinus</name>
    <dbReference type="NCBI Taxonomy" id="505249"/>
    <lineage>
        <taxon>Bacteria</taxon>
        <taxon>Pseudomonadati</taxon>
        <taxon>Campylobacterota</taxon>
        <taxon>Epsilonproteobacteria</taxon>
        <taxon>Campylobacterales</taxon>
        <taxon>Arcobacteraceae</taxon>
        <taxon>Malaciobacter</taxon>
    </lineage>
</organism>
<dbReference type="Gene3D" id="1.20.1250.20">
    <property type="entry name" value="MFS general substrate transporter like domains"/>
    <property type="match status" value="1"/>
</dbReference>
<evidence type="ECO:0000256" key="1">
    <source>
        <dbReference type="ARBA" id="ARBA00004141"/>
    </source>
</evidence>
<dbReference type="GO" id="GO:0016020">
    <property type="term" value="C:membrane"/>
    <property type="evidence" value="ECO:0007669"/>
    <property type="project" value="UniProtKB-SubCell"/>
</dbReference>
<reference evidence="6 9" key="3">
    <citation type="submission" date="2018-08" db="EMBL/GenBank/DDBJ databases">
        <title>Complete genome of the Arcobacter marinus type strain JCM 15502.</title>
        <authorList>
            <person name="Miller W.G."/>
            <person name="Yee E."/>
            <person name="Huynh S."/>
            <person name="Parker C.T."/>
        </authorList>
    </citation>
    <scope>NUCLEOTIDE SEQUENCE [LARGE SCALE GENOMIC DNA]</scope>
    <source>
        <strain evidence="6 9">JCM 15502</strain>
    </source>
</reference>
<dbReference type="AlphaFoldDB" id="A0A347TN31"/>
<feature type="transmembrane region" description="Helical" evidence="5">
    <location>
        <begin position="144"/>
        <end position="161"/>
    </location>
</feature>
<reference evidence="8" key="1">
    <citation type="submission" date="2017-09" db="EMBL/GenBank/DDBJ databases">
        <title>Arcobacter canalis sp. nov., a new species isolated from a water canal contaminated with urban sewage.</title>
        <authorList>
            <person name="Perez-Cataluna A."/>
            <person name="Salas-Masso N."/>
            <person name="Figueras M.J."/>
        </authorList>
    </citation>
    <scope>NUCLEOTIDE SEQUENCE [LARGE SCALE GENOMIC DNA]</scope>
    <source>
        <strain evidence="8">CECT 7727</strain>
    </source>
</reference>
<evidence type="ECO:0000256" key="5">
    <source>
        <dbReference type="SAM" id="Phobius"/>
    </source>
</evidence>
<dbReference type="PANTHER" id="PTHR12778">
    <property type="entry name" value="SOLUTE CARRIER FAMILY 33 ACETYL-COA TRANSPORTER -RELATED"/>
    <property type="match status" value="1"/>
</dbReference>
<accession>A0A347TN31</accession>
<dbReference type="PANTHER" id="PTHR12778:SF9">
    <property type="entry name" value="ACETYL-COENZYME A TRANSPORTER 1"/>
    <property type="match status" value="1"/>
</dbReference>
<keyword evidence="8" id="KW-1185">Reference proteome</keyword>
<feature type="transmembrane region" description="Helical" evidence="5">
    <location>
        <begin position="343"/>
        <end position="362"/>
    </location>
</feature>
<dbReference type="Proteomes" id="UP000264693">
    <property type="component" value="Chromosome"/>
</dbReference>
<dbReference type="SUPFAM" id="SSF103473">
    <property type="entry name" value="MFS general substrate transporter"/>
    <property type="match status" value="1"/>
</dbReference>
<dbReference type="GO" id="GO:0022857">
    <property type="term" value="F:transmembrane transporter activity"/>
    <property type="evidence" value="ECO:0007669"/>
    <property type="project" value="InterPro"/>
</dbReference>
<dbReference type="EMBL" id="NXAO01000015">
    <property type="protein sequence ID" value="PHO16058.1"/>
    <property type="molecule type" value="Genomic_DNA"/>
</dbReference>
<evidence type="ECO:0000313" key="6">
    <source>
        <dbReference type="EMBL" id="AXX88009.1"/>
    </source>
</evidence>
<evidence type="ECO:0000313" key="9">
    <source>
        <dbReference type="Proteomes" id="UP000264693"/>
    </source>
</evidence>
<dbReference type="InterPro" id="IPR004752">
    <property type="entry name" value="AmpG_permease/AT-1"/>
</dbReference>
<keyword evidence="3 5" id="KW-1133">Transmembrane helix</keyword>
<dbReference type="KEGG" id="amar:AMRN_2297"/>
<feature type="transmembrane region" description="Helical" evidence="5">
    <location>
        <begin position="45"/>
        <end position="63"/>
    </location>
</feature>
<feature type="transmembrane region" description="Helical" evidence="5">
    <location>
        <begin position="167"/>
        <end position="188"/>
    </location>
</feature>
<reference evidence="7" key="2">
    <citation type="submission" date="2017-09" db="EMBL/GenBank/DDBJ databases">
        <authorList>
            <person name="Perez-Cataluna A."/>
            <person name="Figueras M.J."/>
            <person name="Salas-Masso N."/>
        </authorList>
    </citation>
    <scope>NUCLEOTIDE SEQUENCE</scope>
    <source>
        <strain evidence="7">CECT 7727</strain>
    </source>
</reference>
<evidence type="ECO:0000313" key="7">
    <source>
        <dbReference type="EMBL" id="PHO16058.1"/>
    </source>
</evidence>
<name>A0A347TN31_9BACT</name>
<dbReference type="Pfam" id="PF07690">
    <property type="entry name" value="MFS_1"/>
    <property type="match status" value="1"/>
</dbReference>
<evidence type="ECO:0000256" key="4">
    <source>
        <dbReference type="ARBA" id="ARBA00023136"/>
    </source>
</evidence>
<feature type="transmembrane region" description="Helical" evidence="5">
    <location>
        <begin position="214"/>
        <end position="235"/>
    </location>
</feature>
<keyword evidence="2 5" id="KW-0812">Transmembrane</keyword>
<evidence type="ECO:0000313" key="8">
    <source>
        <dbReference type="Proteomes" id="UP000224740"/>
    </source>
</evidence>
<dbReference type="InterPro" id="IPR036259">
    <property type="entry name" value="MFS_trans_sf"/>
</dbReference>
<feature type="transmembrane region" description="Helical" evidence="5">
    <location>
        <begin position="104"/>
        <end position="123"/>
    </location>
</feature>
<proteinExistence type="predicted"/>
<dbReference type="Proteomes" id="UP000224740">
    <property type="component" value="Unassembled WGS sequence"/>
</dbReference>
<keyword evidence="4 5" id="KW-0472">Membrane</keyword>
<feature type="transmembrane region" description="Helical" evidence="5">
    <location>
        <begin position="314"/>
        <end position="331"/>
    </location>
</feature>
<feature type="transmembrane region" description="Helical" evidence="5">
    <location>
        <begin position="75"/>
        <end position="98"/>
    </location>
</feature>
<dbReference type="EMBL" id="CP032101">
    <property type="protein sequence ID" value="AXX88009.1"/>
    <property type="molecule type" value="Genomic_DNA"/>
</dbReference>
<dbReference type="InterPro" id="IPR011701">
    <property type="entry name" value="MFS"/>
</dbReference>
<evidence type="ECO:0000256" key="3">
    <source>
        <dbReference type="ARBA" id="ARBA00022989"/>
    </source>
</evidence>